<protein>
    <recommendedName>
        <fullName evidence="5">Secreted protein</fullName>
    </recommendedName>
</protein>
<proteinExistence type="predicted"/>
<dbReference type="EMBL" id="FOZZ01000008">
    <property type="protein sequence ID" value="SFS98300.1"/>
    <property type="molecule type" value="Genomic_DNA"/>
</dbReference>
<evidence type="ECO:0000313" key="3">
    <source>
        <dbReference type="EMBL" id="SFS98300.1"/>
    </source>
</evidence>
<evidence type="ECO:0000313" key="4">
    <source>
        <dbReference type="Proteomes" id="UP000198785"/>
    </source>
</evidence>
<feature type="region of interest" description="Disordered" evidence="1">
    <location>
        <begin position="98"/>
        <end position="150"/>
    </location>
</feature>
<feature type="chain" id="PRO_5011625092" description="Secreted protein" evidence="2">
    <location>
        <begin position="29"/>
        <end position="150"/>
    </location>
</feature>
<keyword evidence="4" id="KW-1185">Reference proteome</keyword>
<dbReference type="RefSeq" id="WP_093366288.1">
    <property type="nucleotide sequence ID" value="NZ_FOZZ01000008.1"/>
</dbReference>
<feature type="signal peptide" evidence="2">
    <location>
        <begin position="1"/>
        <end position="28"/>
    </location>
</feature>
<sequence>MLKKQIVKKTSLFTLILAFMVTTVAANASVMNGDNEKGKDGGKGKTEQVEEAEKTLIFITWYFTGGEGDDPTDPNNYSTSLPPGQSCDTEIELICQINAPNQGGKPQMDAPVPGTTGETVETQIRDVQDELDSPNGTPHKNATVLEFRSK</sequence>
<gene>
    <name evidence="3" type="ORF">SAMN05660206_10881</name>
</gene>
<evidence type="ECO:0008006" key="5">
    <source>
        <dbReference type="Google" id="ProtNLM"/>
    </source>
</evidence>
<evidence type="ECO:0000256" key="1">
    <source>
        <dbReference type="SAM" id="MobiDB-lite"/>
    </source>
</evidence>
<accession>A0A1I6UA32</accession>
<name>A0A1I6UA32_9SPHI</name>
<dbReference type="Proteomes" id="UP000198785">
    <property type="component" value="Unassembled WGS sequence"/>
</dbReference>
<evidence type="ECO:0000256" key="2">
    <source>
        <dbReference type="SAM" id="SignalP"/>
    </source>
</evidence>
<keyword evidence="2" id="KW-0732">Signal</keyword>
<dbReference type="AlphaFoldDB" id="A0A1I6UA32"/>
<organism evidence="3 4">
    <name type="scientific">Sphingobacterium wenxiniae</name>
    <dbReference type="NCBI Taxonomy" id="683125"/>
    <lineage>
        <taxon>Bacteria</taxon>
        <taxon>Pseudomonadati</taxon>
        <taxon>Bacteroidota</taxon>
        <taxon>Sphingobacteriia</taxon>
        <taxon>Sphingobacteriales</taxon>
        <taxon>Sphingobacteriaceae</taxon>
        <taxon>Sphingobacterium</taxon>
    </lineage>
</organism>
<dbReference type="OrthoDB" id="712355at2"/>
<reference evidence="3 4" key="1">
    <citation type="submission" date="2016-10" db="EMBL/GenBank/DDBJ databases">
        <authorList>
            <person name="de Groot N.N."/>
        </authorList>
    </citation>
    <scope>NUCLEOTIDE SEQUENCE [LARGE SCALE GENOMIC DNA]</scope>
    <source>
        <strain evidence="3 4">DSM 22789</strain>
    </source>
</reference>